<comment type="caution">
    <text evidence="1">The sequence shown here is derived from an EMBL/GenBank/DDBJ whole genome shotgun (WGS) entry which is preliminary data.</text>
</comment>
<dbReference type="Proteomes" id="UP000805649">
    <property type="component" value="Unassembled WGS sequence"/>
</dbReference>
<accession>A0ACC3Z369</accession>
<sequence>MSAQNWQKIMATSFKKLHKPGEPVVVINVWDAASARAAASVPGVKPLATASYAVAATYGVNDDDLTYEQNMAAVAKIAPVAQRHNLPLTVDFQDGYLDDITESVTELIKLGAVGANIEDLNDRTGKLRSKEESVERIKAAAVAAKNAGVPDFVINARTDAIGAGESIDEAIGRARAFLDAGATTAFVWGGGSRGLRDAEIVKIAEALDGRLSVVLPAADGFLTVSEVAKLGVARVSLGPRLQSVATKAMMKSIAELLSA</sequence>
<protein>
    <submittedName>
        <fullName evidence="1">Uncharacterized protein</fullName>
    </submittedName>
</protein>
<organism evidence="1 2">
    <name type="scientific">Colletotrichum truncatum</name>
    <name type="common">Anthracnose fungus</name>
    <name type="synonym">Colletotrichum capsici</name>
    <dbReference type="NCBI Taxonomy" id="5467"/>
    <lineage>
        <taxon>Eukaryota</taxon>
        <taxon>Fungi</taxon>
        <taxon>Dikarya</taxon>
        <taxon>Ascomycota</taxon>
        <taxon>Pezizomycotina</taxon>
        <taxon>Sordariomycetes</taxon>
        <taxon>Hypocreomycetidae</taxon>
        <taxon>Glomerellales</taxon>
        <taxon>Glomerellaceae</taxon>
        <taxon>Colletotrichum</taxon>
        <taxon>Colletotrichum truncatum species complex</taxon>
    </lineage>
</organism>
<reference evidence="1 2" key="1">
    <citation type="journal article" date="2020" name="Phytopathology">
        <title>Genome Sequence Resources of Colletotrichum truncatum, C. plurivorum, C. musicola, and C. sojae: Four Species Pathogenic to Soybean (Glycine max).</title>
        <authorList>
            <person name="Rogerio F."/>
            <person name="Boufleur T.R."/>
            <person name="Ciampi-Guillardi M."/>
            <person name="Sukno S.A."/>
            <person name="Thon M.R."/>
            <person name="Massola Junior N.S."/>
            <person name="Baroncelli R."/>
        </authorList>
    </citation>
    <scope>NUCLEOTIDE SEQUENCE [LARGE SCALE GENOMIC DNA]</scope>
    <source>
        <strain evidence="1 2">CMES1059</strain>
    </source>
</reference>
<evidence type="ECO:0000313" key="2">
    <source>
        <dbReference type="Proteomes" id="UP000805649"/>
    </source>
</evidence>
<proteinExistence type="predicted"/>
<gene>
    <name evidence="1" type="ORF">CTRU02_205157</name>
</gene>
<evidence type="ECO:0000313" key="1">
    <source>
        <dbReference type="EMBL" id="KAL0938547.1"/>
    </source>
</evidence>
<keyword evidence="2" id="KW-1185">Reference proteome</keyword>
<name>A0ACC3Z369_COLTU</name>
<dbReference type="EMBL" id="VUJX02000003">
    <property type="protein sequence ID" value="KAL0938547.1"/>
    <property type="molecule type" value="Genomic_DNA"/>
</dbReference>